<protein>
    <submittedName>
        <fullName evidence="1">Putative secreted protein</fullName>
    </submittedName>
</protein>
<sequence length="102" mass="10736">MMSYTVALPFMVSMMVSVVKRSISATVVRYMCSLAFGLGMAAVSSLLAASDPKTSLEELILWPSDLHLSLGLISSLSSGTRGVMGCCSNFFATGVSEEPSSE</sequence>
<name>A0A6B0UGT5_IXORI</name>
<proteinExistence type="predicted"/>
<reference evidence="1" key="1">
    <citation type="submission" date="2019-12" db="EMBL/GenBank/DDBJ databases">
        <title>An insight into the sialome of adult female Ixodes ricinus ticks feeding for 6 days.</title>
        <authorList>
            <person name="Perner J."/>
            <person name="Ribeiro J.M.C."/>
        </authorList>
    </citation>
    <scope>NUCLEOTIDE SEQUENCE</scope>
    <source>
        <strain evidence="1">Semi-engorged</strain>
        <tissue evidence="1">Salivary glands</tissue>
    </source>
</reference>
<evidence type="ECO:0000313" key="1">
    <source>
        <dbReference type="EMBL" id="MXU88485.1"/>
    </source>
</evidence>
<dbReference type="AlphaFoldDB" id="A0A6B0UGT5"/>
<organism evidence="1">
    <name type="scientific">Ixodes ricinus</name>
    <name type="common">Common tick</name>
    <name type="synonym">Acarus ricinus</name>
    <dbReference type="NCBI Taxonomy" id="34613"/>
    <lineage>
        <taxon>Eukaryota</taxon>
        <taxon>Metazoa</taxon>
        <taxon>Ecdysozoa</taxon>
        <taxon>Arthropoda</taxon>
        <taxon>Chelicerata</taxon>
        <taxon>Arachnida</taxon>
        <taxon>Acari</taxon>
        <taxon>Parasitiformes</taxon>
        <taxon>Ixodida</taxon>
        <taxon>Ixodoidea</taxon>
        <taxon>Ixodidae</taxon>
        <taxon>Ixodinae</taxon>
        <taxon>Ixodes</taxon>
    </lineage>
</organism>
<accession>A0A6B0UGT5</accession>
<dbReference type="EMBL" id="GIFC01006402">
    <property type="protein sequence ID" value="MXU88485.1"/>
    <property type="molecule type" value="Transcribed_RNA"/>
</dbReference>